<protein>
    <recommendedName>
        <fullName evidence="4">Bactericidal permeability-increasing protein</fullName>
        <shortName evidence="4">BPI</shortName>
    </recommendedName>
</protein>
<evidence type="ECO:0000256" key="3">
    <source>
        <dbReference type="ARBA" id="ARBA00023180"/>
    </source>
</evidence>
<evidence type="ECO:0000256" key="4">
    <source>
        <dbReference type="RuleBase" id="RU369039"/>
    </source>
</evidence>
<dbReference type="GeneID" id="115476534"/>
<keyword evidence="4" id="KW-0044">Antibiotic</keyword>
<dbReference type="SUPFAM" id="SSF55394">
    <property type="entry name" value="Bactericidal permeability-increasing protein, BPI"/>
    <property type="match status" value="2"/>
</dbReference>
<dbReference type="FunFam" id="3.15.10.10:FF:000001">
    <property type="entry name" value="phospholipid transfer protein-like"/>
    <property type="match status" value="1"/>
</dbReference>
<dbReference type="InterPro" id="IPR017942">
    <property type="entry name" value="Lipid-bd_serum_glycop_N"/>
</dbReference>
<dbReference type="Pfam" id="PF02886">
    <property type="entry name" value="LBP_BPI_CETP_C"/>
    <property type="match status" value="2"/>
</dbReference>
<dbReference type="Gene3D" id="3.15.20.10">
    <property type="entry name" value="Bactericidal permeability-increasing protein, domain 2"/>
    <property type="match status" value="1"/>
</dbReference>
<dbReference type="GO" id="GO:0008289">
    <property type="term" value="F:lipid binding"/>
    <property type="evidence" value="ECO:0007669"/>
    <property type="project" value="InterPro"/>
</dbReference>
<keyword evidence="4" id="KW-0929">Antimicrobial</keyword>
<evidence type="ECO:0000313" key="8">
    <source>
        <dbReference type="Proteomes" id="UP000515156"/>
    </source>
</evidence>
<name>A0A6P7YND0_9AMPH</name>
<comment type="similarity">
    <text evidence="1">Belongs to the BPI/LBP/Plunc superfamily. BPI/LBP family.</text>
</comment>
<evidence type="ECO:0000259" key="6">
    <source>
        <dbReference type="SMART" id="SM00328"/>
    </source>
</evidence>
<evidence type="ECO:0000313" key="9">
    <source>
        <dbReference type="RefSeq" id="XP_030068817.1"/>
    </source>
</evidence>
<comment type="domain">
    <text evidence="4">The N- and C-terminal barrels adopt an identical fold despite having only 13% of conserved residues.</text>
</comment>
<reference evidence="9" key="1">
    <citation type="submission" date="2025-08" db="UniProtKB">
        <authorList>
            <consortium name="RefSeq"/>
        </authorList>
    </citation>
    <scope>IDENTIFICATION</scope>
</reference>
<comment type="subcellular location">
    <subcellularLocation>
        <location evidence="4">Secreted</location>
    </subcellularLocation>
</comment>
<evidence type="ECO:0000259" key="7">
    <source>
        <dbReference type="SMART" id="SM00329"/>
    </source>
</evidence>
<dbReference type="OrthoDB" id="9938407at2759"/>
<keyword evidence="2 4" id="KW-1015">Disulfide bond</keyword>
<keyword evidence="4" id="KW-0964">Secreted</keyword>
<dbReference type="SMART" id="SM00328">
    <property type="entry name" value="BPI1"/>
    <property type="match status" value="1"/>
</dbReference>
<dbReference type="InterPro" id="IPR001124">
    <property type="entry name" value="Lipid-bd_serum_glycop_C"/>
</dbReference>
<proteinExistence type="inferred from homology"/>
<evidence type="ECO:0000256" key="2">
    <source>
        <dbReference type="ARBA" id="ARBA00023157"/>
    </source>
</evidence>
<dbReference type="InParanoid" id="A0A6P7YND0"/>
<dbReference type="FunCoup" id="A0A6P7YND0">
    <property type="interactions" value="19"/>
</dbReference>
<evidence type="ECO:0000256" key="1">
    <source>
        <dbReference type="ARBA" id="ARBA00007292"/>
    </source>
</evidence>
<accession>A0A6P7YND0</accession>
<feature type="domain" description="Lipid-binding serum glycoprotein C-terminal" evidence="7">
    <location>
        <begin position="263"/>
        <end position="459"/>
    </location>
</feature>
<dbReference type="RefSeq" id="XP_030068817.1">
    <property type="nucleotide sequence ID" value="XM_030212957.1"/>
</dbReference>
<evidence type="ECO:0000256" key="5">
    <source>
        <dbReference type="SAM" id="SignalP"/>
    </source>
</evidence>
<dbReference type="Proteomes" id="UP000515156">
    <property type="component" value="Chromosome 8"/>
</dbReference>
<dbReference type="PANTHER" id="PTHR10504:SF17">
    <property type="entry name" value="BPI FOLD-CONTAINING FAMILY C PROTEIN"/>
    <property type="match status" value="1"/>
</dbReference>
<dbReference type="GO" id="GO:0005615">
    <property type="term" value="C:extracellular space"/>
    <property type="evidence" value="ECO:0007669"/>
    <property type="project" value="UniProtKB-UniRule"/>
</dbReference>
<feature type="domain" description="Lipid-binding serum glycoprotein N-terminal" evidence="6">
    <location>
        <begin position="28"/>
        <end position="248"/>
    </location>
</feature>
<dbReference type="SMART" id="SM00329">
    <property type="entry name" value="BPI2"/>
    <property type="match status" value="1"/>
</dbReference>
<dbReference type="PANTHER" id="PTHR10504">
    <property type="entry name" value="BACTERICIDAL PERMEABILITY-INCREASING BPI PROTEIN-RELATED"/>
    <property type="match status" value="1"/>
</dbReference>
<dbReference type="InterPro" id="IPR017943">
    <property type="entry name" value="Bactericidal_perm-incr_a/b_dom"/>
</dbReference>
<sequence length="468" mass="52110">MWKVSCFVLFVSGLTLSHCVNPGMKLMISQKGLDFAHEVAKNFLESQVQALSIPNISGKEDIQGELKYEITNIKVEDYKIIDSSLTFVPDVGIQMAIKNSKATILSNWNVEHWTIKAKEKTTLELSEASFIIAFKISKNDTGSPLLSLNSCQSDIKKVEIKLNGPLKLIQKKYGDEKIKDVILKLLNSQICTALAEESKKWAVYVNALPVQHKIDDHVQIDYRLVNSPVFTNKYADVDVKGTFYAINNRTEPALAPAPFTLPDSSDSMLYVGISEYTLNSVAQAYFDDQALHLAFTHKQLDHIVKELDGVTANLPEARGRLRATKAPVFTLKPKNMTVELAGQIELVTKENKKPAHSEITVSITSSISADVSISESNSRLNVTGSLTLNSITLHVMSEDKTKASKFAELEKSVKNFIEKHLVPTLDGKLKRGVTIPSVPFIKLVNPISHTNEKFFQLNTDIAYNFPRM</sequence>
<gene>
    <name evidence="9" type="primary">LOC115476534</name>
</gene>
<dbReference type="KEGG" id="muo:115476534"/>
<dbReference type="GO" id="GO:0045087">
    <property type="term" value="P:innate immune response"/>
    <property type="evidence" value="ECO:0007669"/>
    <property type="project" value="UniProtKB-UniRule"/>
</dbReference>
<dbReference type="Gene3D" id="3.15.10.10">
    <property type="entry name" value="Bactericidal permeability-increasing protein, domain 1"/>
    <property type="match status" value="1"/>
</dbReference>
<dbReference type="AlphaFoldDB" id="A0A6P7YND0"/>
<organism evidence="8 9">
    <name type="scientific">Microcaecilia unicolor</name>
    <dbReference type="NCBI Taxonomy" id="1415580"/>
    <lineage>
        <taxon>Eukaryota</taxon>
        <taxon>Metazoa</taxon>
        <taxon>Chordata</taxon>
        <taxon>Craniata</taxon>
        <taxon>Vertebrata</taxon>
        <taxon>Euteleostomi</taxon>
        <taxon>Amphibia</taxon>
        <taxon>Gymnophiona</taxon>
        <taxon>Siphonopidae</taxon>
        <taxon>Microcaecilia</taxon>
    </lineage>
</organism>
<feature type="signal peptide" evidence="5">
    <location>
        <begin position="1"/>
        <end position="19"/>
    </location>
</feature>
<comment type="function">
    <text evidence="4">The cytotoxic action of BPI is limited to many species of Gram-negative bacteria; this specificity may be explained by a strong affinity of the very basic N-terminal half for the negatively charged lipopolysaccharides that are unique to the Gram-negative bacterial outer envelope.</text>
</comment>
<dbReference type="Pfam" id="PF01273">
    <property type="entry name" value="LBP_BPI_CETP"/>
    <property type="match status" value="1"/>
</dbReference>
<keyword evidence="4" id="KW-0399">Innate immunity</keyword>
<dbReference type="InterPro" id="IPR032942">
    <property type="entry name" value="BPI/LBP/Plunc"/>
</dbReference>
<comment type="domain">
    <text evidence="4">The N-terminal region may be exposed to the interior of the granule, whereas the C-terminal portion may be embedded in the membrane. During phagocytosis and degranulation, proteases may be released and activated and cleave BPI at the junction of the N- and C-terminal portions of the molecule, providing controlled release of the N-terminal antibacterial fragment when bacteria are ingested.</text>
</comment>
<keyword evidence="3 4" id="KW-0325">Glycoprotein</keyword>
<feature type="chain" id="PRO_5028027585" description="Bactericidal permeability-increasing protein" evidence="5">
    <location>
        <begin position="20"/>
        <end position="468"/>
    </location>
</feature>
<keyword evidence="8" id="KW-1185">Reference proteome</keyword>
<keyword evidence="4" id="KW-0391">Immunity</keyword>
<dbReference type="GO" id="GO:0050829">
    <property type="term" value="P:defense response to Gram-negative bacterium"/>
    <property type="evidence" value="ECO:0007669"/>
    <property type="project" value="UniProtKB-UniRule"/>
</dbReference>
<comment type="subunit">
    <text evidence="4">Monomer. Homodimer; disulfide-linked.</text>
</comment>
<keyword evidence="4 5" id="KW-0732">Signal</keyword>